<dbReference type="SUPFAM" id="SSF160059">
    <property type="entry name" value="PriA/YqbF domain"/>
    <property type="match status" value="1"/>
</dbReference>
<evidence type="ECO:0000256" key="3">
    <source>
        <dbReference type="ARBA" id="ARBA00014804"/>
    </source>
</evidence>
<dbReference type="AlphaFoldDB" id="A0A0E0DLU0"/>
<dbReference type="Proteomes" id="UP000008021">
    <property type="component" value="Chromosome 5"/>
</dbReference>
<reference evidence="9" key="2">
    <citation type="submission" date="2018-05" db="EMBL/GenBank/DDBJ databases">
        <title>OmerRS3 (Oryza meridionalis Reference Sequence Version 3).</title>
        <authorList>
            <person name="Zhang J."/>
            <person name="Kudrna D."/>
            <person name="Lee S."/>
            <person name="Talag J."/>
            <person name="Welchert J."/>
            <person name="Wing R.A."/>
        </authorList>
    </citation>
    <scope>NUCLEOTIDE SEQUENCE [LARGE SCALE GENOMIC DNA]</scope>
    <source>
        <strain evidence="9">cv. OR44</strain>
    </source>
</reference>
<dbReference type="GO" id="GO:0006261">
    <property type="term" value="P:DNA-templated DNA replication"/>
    <property type="evidence" value="ECO:0007669"/>
    <property type="project" value="InterPro"/>
</dbReference>
<dbReference type="GO" id="GO:0000727">
    <property type="term" value="P:double-strand break repair via break-induced replication"/>
    <property type="evidence" value="ECO:0007669"/>
    <property type="project" value="TreeGrafter"/>
</dbReference>
<dbReference type="CDD" id="cd21692">
    <property type="entry name" value="GINS_B_Sld5"/>
    <property type="match status" value="1"/>
</dbReference>
<dbReference type="Pfam" id="PF16922">
    <property type="entry name" value="SLD5_C"/>
    <property type="match status" value="1"/>
</dbReference>
<feature type="compositionally biased region" description="Low complexity" evidence="6">
    <location>
        <begin position="1"/>
        <end position="19"/>
    </location>
</feature>
<feature type="domain" description="GINS subunit" evidence="7">
    <location>
        <begin position="162"/>
        <end position="227"/>
    </location>
</feature>
<dbReference type="InterPro" id="IPR036224">
    <property type="entry name" value="GINS_bundle-like_dom_sf"/>
</dbReference>
<dbReference type="eggNOG" id="KOG3176">
    <property type="taxonomic scope" value="Eukaryota"/>
</dbReference>
<feature type="compositionally biased region" description="Pro residues" evidence="6">
    <location>
        <begin position="47"/>
        <end position="60"/>
    </location>
</feature>
<evidence type="ECO:0000256" key="4">
    <source>
        <dbReference type="ARBA" id="ARBA00022705"/>
    </source>
</evidence>
<keyword evidence="5" id="KW-0539">Nucleus</keyword>
<comment type="subcellular location">
    <subcellularLocation>
        <location evidence="1">Nucleus</location>
    </subcellularLocation>
</comment>
<feature type="region of interest" description="Disordered" evidence="6">
    <location>
        <begin position="1"/>
        <end position="62"/>
    </location>
</feature>
<dbReference type="STRING" id="40149.A0A0E0DLU0"/>
<name>A0A0E0DLU0_9ORYZ</name>
<dbReference type="InterPro" id="IPR038749">
    <property type="entry name" value="Sld5_GINS_A"/>
</dbReference>
<dbReference type="PANTHER" id="PTHR21206:SF0">
    <property type="entry name" value="DNA REPLICATION COMPLEX GINS PROTEIN SLD5"/>
    <property type="match status" value="1"/>
</dbReference>
<dbReference type="CDD" id="cd11711">
    <property type="entry name" value="GINS_A_Sld5"/>
    <property type="match status" value="1"/>
</dbReference>
<keyword evidence="10" id="KW-1185">Reference proteome</keyword>
<dbReference type="FunFam" id="1.20.58.1030:FF:000005">
    <property type="entry name" value="DNA replication complex GINS protein SLD5"/>
    <property type="match status" value="1"/>
</dbReference>
<dbReference type="EnsemblPlants" id="OMERI05G02850.1">
    <property type="protein sequence ID" value="OMERI05G02850.1"/>
    <property type="gene ID" value="OMERI05G02850"/>
</dbReference>
<dbReference type="PANTHER" id="PTHR21206">
    <property type="entry name" value="SLD5 PROTEIN"/>
    <property type="match status" value="1"/>
</dbReference>
<evidence type="ECO:0000313" key="10">
    <source>
        <dbReference type="Proteomes" id="UP000008021"/>
    </source>
</evidence>
<comment type="similarity">
    <text evidence="2">Belongs to the GINS4/SLD5 family.</text>
</comment>
<dbReference type="InterPro" id="IPR021151">
    <property type="entry name" value="GINS_A"/>
</dbReference>
<dbReference type="SUPFAM" id="SSF158573">
    <property type="entry name" value="GINS helical bundle-like"/>
    <property type="match status" value="1"/>
</dbReference>
<dbReference type="InterPro" id="IPR008591">
    <property type="entry name" value="GINS_Sld5"/>
</dbReference>
<keyword evidence="4" id="KW-0235">DNA replication</keyword>
<dbReference type="Gramene" id="OMERI05G02850.1">
    <property type="protein sequence ID" value="OMERI05G02850.1"/>
    <property type="gene ID" value="OMERI05G02850"/>
</dbReference>
<evidence type="ECO:0000313" key="9">
    <source>
        <dbReference type="EnsemblPlants" id="OMERI05G02850.1"/>
    </source>
</evidence>
<organism evidence="9">
    <name type="scientific">Oryza meridionalis</name>
    <dbReference type="NCBI Taxonomy" id="40149"/>
    <lineage>
        <taxon>Eukaryota</taxon>
        <taxon>Viridiplantae</taxon>
        <taxon>Streptophyta</taxon>
        <taxon>Embryophyta</taxon>
        <taxon>Tracheophyta</taxon>
        <taxon>Spermatophyta</taxon>
        <taxon>Magnoliopsida</taxon>
        <taxon>Liliopsida</taxon>
        <taxon>Poales</taxon>
        <taxon>Poaceae</taxon>
        <taxon>BOP clade</taxon>
        <taxon>Oryzoideae</taxon>
        <taxon>Oryzeae</taxon>
        <taxon>Oryzinae</taxon>
        <taxon>Oryza</taxon>
    </lineage>
</organism>
<accession>A0A0E0DLU0</accession>
<feature type="domain" description="DNA replication complex GINS protein SLD5 C-terminal" evidence="8">
    <location>
        <begin position="256"/>
        <end position="310"/>
    </location>
</feature>
<evidence type="ECO:0000259" key="8">
    <source>
        <dbReference type="Pfam" id="PF16922"/>
    </source>
</evidence>
<dbReference type="InterPro" id="IPR031633">
    <property type="entry name" value="SLD5_C"/>
</dbReference>
<evidence type="ECO:0000259" key="7">
    <source>
        <dbReference type="Pfam" id="PF05916"/>
    </source>
</evidence>
<evidence type="ECO:0000256" key="6">
    <source>
        <dbReference type="SAM" id="MobiDB-lite"/>
    </source>
</evidence>
<dbReference type="GO" id="GO:0000811">
    <property type="term" value="C:GINS complex"/>
    <property type="evidence" value="ECO:0007669"/>
    <property type="project" value="TreeGrafter"/>
</dbReference>
<evidence type="ECO:0000256" key="5">
    <source>
        <dbReference type="ARBA" id="ARBA00023242"/>
    </source>
</evidence>
<protein>
    <recommendedName>
        <fullName evidence="3">DNA replication complex GINS protein SLD5</fullName>
    </recommendedName>
</protein>
<dbReference type="HOGENOM" id="CLU_071893_0_0_1"/>
<dbReference type="Pfam" id="PF05916">
    <property type="entry name" value="Sld5"/>
    <property type="match status" value="1"/>
</dbReference>
<reference evidence="9" key="1">
    <citation type="submission" date="2015-04" db="UniProtKB">
        <authorList>
            <consortium name="EnsemblPlants"/>
        </authorList>
    </citation>
    <scope>IDENTIFICATION</scope>
</reference>
<feature type="compositionally biased region" description="Polar residues" evidence="6">
    <location>
        <begin position="25"/>
        <end position="40"/>
    </location>
</feature>
<evidence type="ECO:0000256" key="2">
    <source>
        <dbReference type="ARBA" id="ARBA00008187"/>
    </source>
</evidence>
<dbReference type="Gene3D" id="1.20.58.1030">
    <property type="match status" value="1"/>
</dbReference>
<sequence>MLWSSGELSSASRSSAAPSFEKVTYSANGPETKAQNTSFSLARPTTTQPPTPSRAAPSPPAGVLAAAAPNLRVDLPPLAGRRRHHLGVCQLLMSSWEDDDSAAAAAAAASTDVELLKRAWRNEKASPEILRFDSPLVSRVREQIQLLEETLDDFGESGVDDLVVSLYQMDLDRTLFLLRSYLRLRLQKIEKYMMHISKSEDLLSRLSQQEQRFAKSCTEMMEKHLEQSVLSKLPYGYDSVTRQSLSSTEDDMVPEPQLDTFVFCKTKSDVGAFQLDDIGEEVVDLVADDLYVLRYKSIKGLVESGQIDLI</sequence>
<evidence type="ECO:0000256" key="1">
    <source>
        <dbReference type="ARBA" id="ARBA00004123"/>
    </source>
</evidence>
<proteinExistence type="inferred from homology"/>